<proteinExistence type="predicted"/>
<reference evidence="2" key="1">
    <citation type="submission" date="2018-05" db="EMBL/GenBank/DDBJ databases">
        <authorList>
            <person name="Lanie J.A."/>
            <person name="Ng W.-L."/>
            <person name="Kazmierczak K.M."/>
            <person name="Andrzejewski T.M."/>
            <person name="Davidsen T.M."/>
            <person name="Wayne K.J."/>
            <person name="Tettelin H."/>
            <person name="Glass J.I."/>
            <person name="Rusch D."/>
            <person name="Podicherti R."/>
            <person name="Tsui H.-C.T."/>
            <person name="Winkler M.E."/>
        </authorList>
    </citation>
    <scope>NUCLEOTIDE SEQUENCE</scope>
</reference>
<protein>
    <submittedName>
        <fullName evidence="2">Uncharacterized protein</fullName>
    </submittedName>
</protein>
<gene>
    <name evidence="2" type="ORF">METZ01_LOCUS503739</name>
</gene>
<feature type="non-terminal residue" evidence="2">
    <location>
        <position position="29"/>
    </location>
</feature>
<sequence>MTKRHKTPKMAQFLEDNKESLEEFGKRKG</sequence>
<evidence type="ECO:0000256" key="1">
    <source>
        <dbReference type="SAM" id="MobiDB-lite"/>
    </source>
</evidence>
<evidence type="ECO:0000313" key="2">
    <source>
        <dbReference type="EMBL" id="SVE50885.1"/>
    </source>
</evidence>
<accession>A0A383E3B4</accession>
<dbReference type="EMBL" id="UINC01222208">
    <property type="protein sequence ID" value="SVE50885.1"/>
    <property type="molecule type" value="Genomic_DNA"/>
</dbReference>
<feature type="compositionally biased region" description="Basic and acidic residues" evidence="1">
    <location>
        <begin position="15"/>
        <end position="29"/>
    </location>
</feature>
<feature type="region of interest" description="Disordered" evidence="1">
    <location>
        <begin position="1"/>
        <end position="29"/>
    </location>
</feature>
<name>A0A383E3B4_9ZZZZ</name>
<dbReference type="AlphaFoldDB" id="A0A383E3B4"/>
<organism evidence="2">
    <name type="scientific">marine metagenome</name>
    <dbReference type="NCBI Taxonomy" id="408172"/>
    <lineage>
        <taxon>unclassified sequences</taxon>
        <taxon>metagenomes</taxon>
        <taxon>ecological metagenomes</taxon>
    </lineage>
</organism>